<comment type="subcellular location">
    <subcellularLocation>
        <location evidence="1">Nucleus</location>
    </subcellularLocation>
</comment>
<keyword evidence="3" id="KW-0238">DNA-binding</keyword>
<accession>A0A1V6PZV4</accession>
<organism evidence="8 9">
    <name type="scientific">Penicillium antarcticum</name>
    <dbReference type="NCBI Taxonomy" id="416450"/>
    <lineage>
        <taxon>Eukaryota</taxon>
        <taxon>Fungi</taxon>
        <taxon>Dikarya</taxon>
        <taxon>Ascomycota</taxon>
        <taxon>Pezizomycotina</taxon>
        <taxon>Eurotiomycetes</taxon>
        <taxon>Eurotiomycetidae</taxon>
        <taxon>Eurotiales</taxon>
        <taxon>Aspergillaceae</taxon>
        <taxon>Penicillium</taxon>
    </lineage>
</organism>
<gene>
    <name evidence="8" type="ORF">PENANT_c021G03467</name>
</gene>
<dbReference type="Proteomes" id="UP000191672">
    <property type="component" value="Unassembled WGS sequence"/>
</dbReference>
<proteinExistence type="predicted"/>
<dbReference type="Gene3D" id="4.10.240.10">
    <property type="entry name" value="Zn(2)-C6 fungal-type DNA-binding domain"/>
    <property type="match status" value="1"/>
</dbReference>
<dbReference type="InterPro" id="IPR001138">
    <property type="entry name" value="Zn2Cys6_DnaBD"/>
</dbReference>
<evidence type="ECO:0000256" key="1">
    <source>
        <dbReference type="ARBA" id="ARBA00004123"/>
    </source>
</evidence>
<dbReference type="GO" id="GO:0005634">
    <property type="term" value="C:nucleus"/>
    <property type="evidence" value="ECO:0007669"/>
    <property type="project" value="UniProtKB-SubCell"/>
</dbReference>
<evidence type="ECO:0000256" key="6">
    <source>
        <dbReference type="SAM" id="MobiDB-lite"/>
    </source>
</evidence>
<dbReference type="GO" id="GO:0000981">
    <property type="term" value="F:DNA-binding transcription factor activity, RNA polymerase II-specific"/>
    <property type="evidence" value="ECO:0007669"/>
    <property type="project" value="InterPro"/>
</dbReference>
<dbReference type="GO" id="GO:0008270">
    <property type="term" value="F:zinc ion binding"/>
    <property type="evidence" value="ECO:0007669"/>
    <property type="project" value="InterPro"/>
</dbReference>
<dbReference type="Pfam" id="PF00172">
    <property type="entry name" value="Zn_clus"/>
    <property type="match status" value="1"/>
</dbReference>
<dbReference type="AlphaFoldDB" id="A0A1V6PZV4"/>
<evidence type="ECO:0000256" key="5">
    <source>
        <dbReference type="ARBA" id="ARBA00023242"/>
    </source>
</evidence>
<evidence type="ECO:0000256" key="3">
    <source>
        <dbReference type="ARBA" id="ARBA00023125"/>
    </source>
</evidence>
<dbReference type="CDD" id="cd00067">
    <property type="entry name" value="GAL4"/>
    <property type="match status" value="1"/>
</dbReference>
<dbReference type="InterPro" id="IPR051089">
    <property type="entry name" value="prtT"/>
</dbReference>
<evidence type="ECO:0000256" key="4">
    <source>
        <dbReference type="ARBA" id="ARBA00023163"/>
    </source>
</evidence>
<evidence type="ECO:0000259" key="7">
    <source>
        <dbReference type="PROSITE" id="PS50048"/>
    </source>
</evidence>
<dbReference type="CDD" id="cd12148">
    <property type="entry name" value="fungal_TF_MHR"/>
    <property type="match status" value="1"/>
</dbReference>
<evidence type="ECO:0000313" key="8">
    <source>
        <dbReference type="EMBL" id="OQD82511.1"/>
    </source>
</evidence>
<dbReference type="PANTHER" id="PTHR31845">
    <property type="entry name" value="FINGER DOMAIN PROTEIN, PUTATIVE-RELATED"/>
    <property type="match status" value="1"/>
</dbReference>
<evidence type="ECO:0000256" key="2">
    <source>
        <dbReference type="ARBA" id="ARBA00023015"/>
    </source>
</evidence>
<keyword evidence="5" id="KW-0539">Nucleus</keyword>
<dbReference type="PROSITE" id="PS00463">
    <property type="entry name" value="ZN2_CY6_FUNGAL_1"/>
    <property type="match status" value="1"/>
</dbReference>
<keyword evidence="9" id="KW-1185">Reference proteome</keyword>
<feature type="region of interest" description="Disordered" evidence="6">
    <location>
        <begin position="79"/>
        <end position="107"/>
    </location>
</feature>
<feature type="compositionally biased region" description="Basic and acidic residues" evidence="6">
    <location>
        <begin position="80"/>
        <end position="101"/>
    </location>
</feature>
<dbReference type="GO" id="GO:0000976">
    <property type="term" value="F:transcription cis-regulatory region binding"/>
    <property type="evidence" value="ECO:0007669"/>
    <property type="project" value="TreeGrafter"/>
</dbReference>
<protein>
    <recommendedName>
        <fullName evidence="7">Zn(2)-C6 fungal-type domain-containing protein</fullName>
    </recommendedName>
</protein>
<comment type="caution">
    <text evidence="8">The sequence shown here is derived from an EMBL/GenBank/DDBJ whole genome shotgun (WGS) entry which is preliminary data.</text>
</comment>
<feature type="domain" description="Zn(2)-C6 fungal-type" evidence="7">
    <location>
        <begin position="11"/>
        <end position="40"/>
    </location>
</feature>
<name>A0A1V6PZV4_9EURO</name>
<dbReference type="SUPFAM" id="SSF57701">
    <property type="entry name" value="Zn2/Cys6 DNA-binding domain"/>
    <property type="match status" value="1"/>
</dbReference>
<dbReference type="PROSITE" id="PS50048">
    <property type="entry name" value="ZN2_CY6_FUNGAL_2"/>
    <property type="match status" value="1"/>
</dbReference>
<dbReference type="STRING" id="416450.A0A1V6PZV4"/>
<dbReference type="InterPro" id="IPR036864">
    <property type="entry name" value="Zn2-C6_fun-type_DNA-bd_sf"/>
</dbReference>
<evidence type="ECO:0000313" key="9">
    <source>
        <dbReference type="Proteomes" id="UP000191672"/>
    </source>
</evidence>
<dbReference type="SMART" id="SM00066">
    <property type="entry name" value="GAL4"/>
    <property type="match status" value="1"/>
</dbReference>
<keyword evidence="2" id="KW-0805">Transcription regulation</keyword>
<sequence length="585" mass="66660">MEDSAGRHPKACLTCAKAKVRCSPEADGPCQRCRRLGKECGNQLPGAHRRPKKLGTSSSDVAILEAKLDRMVAMLAASERTARERVEADSTPRSYSAREESAASPGDTDSQLLMEVFMNRMLPLFPFVVISAHVTAEDLRRDKPFLYMNIAMIACPNAIRQREIADAMQEYVAEHIIIKGEQSLDLLQGLLVNVTWFTTVSRFPRGTAWCENNSDTTRFETDARHVMRNTAQVDNFVHLLVAQSVGLGLNQEPAYQKNLNYPLTYIRETMQGDIHNPIRTLEERRAYLGCYYMTTMLSACAKDLGTIIRFTKYTEDCCDVLEQAAEYPSDGYLVQLVRIMNLAEKIHNTLYRTELHLSSAPSPPLGLSIRWLEAELKQFKARMPCEEPYSTILSFHCNTLEIHLYRISLSPNQSDSHYGDYPLSRLDLLYRALEATSSFFRNIYSLPASSVPYFPFTIMSQFGKAVITLSQLSLYNHPGWDRSYVESTVNFNQIINTMGEKLKQNRPFFEQALKKESGPTELPEIFERMALRGCMIKQMHQKRKDTLEQTTFQAAMTPIDFNLMLDTPFDILFPFGEMPIYTRNV</sequence>
<dbReference type="EMBL" id="MDYN01000021">
    <property type="protein sequence ID" value="OQD82511.1"/>
    <property type="molecule type" value="Genomic_DNA"/>
</dbReference>
<keyword evidence="4" id="KW-0804">Transcription</keyword>
<dbReference type="PANTHER" id="PTHR31845:SF10">
    <property type="entry name" value="ZN(II)2CYS6 TRANSCRIPTION FACTOR (EUROFUNG)"/>
    <property type="match status" value="1"/>
</dbReference>
<reference evidence="9" key="1">
    <citation type="journal article" date="2017" name="Nat. Microbiol.">
        <title>Global analysis of biosynthetic gene clusters reveals vast potential of secondary metabolite production in Penicillium species.</title>
        <authorList>
            <person name="Nielsen J.C."/>
            <person name="Grijseels S."/>
            <person name="Prigent S."/>
            <person name="Ji B."/>
            <person name="Dainat J."/>
            <person name="Nielsen K.F."/>
            <person name="Frisvad J.C."/>
            <person name="Workman M."/>
            <person name="Nielsen J."/>
        </authorList>
    </citation>
    <scope>NUCLEOTIDE SEQUENCE [LARGE SCALE GENOMIC DNA]</scope>
    <source>
        <strain evidence="9">IBT 31811</strain>
    </source>
</reference>